<dbReference type="GO" id="GO:0015179">
    <property type="term" value="F:L-amino acid transmembrane transporter activity"/>
    <property type="evidence" value="ECO:0007669"/>
    <property type="project" value="TreeGrafter"/>
</dbReference>
<dbReference type="KEGG" id="tsa:AciPR4_2464"/>
<feature type="transmembrane region" description="Helical" evidence="5">
    <location>
        <begin position="360"/>
        <end position="377"/>
    </location>
</feature>
<sequence>MLTSNHRMPKLTSTIPPLHSPDIPGELPRVLNAWHATAIVVGIIIGSGIFLVPREMMAAVGSSTMVYAVWILGGLLSLFGAMTYAEIAAARPHYGGEYAFLREAYGDLTGFLYMWTNFIVSKPASLASIVAGLTRTLATFAIFGFFNNPAFLHLTWGTVVAIGATWAVTVLDIVGTRKAGDVQVALTWLKILLIVIITGVCFVAAGPLGHWHNFSTLYTGATGGFSGFMIALIAALWAYDGWSDVVAVAGEVRNPQRNLPLALVGGVALVGALYMLTNAAIQYILPAASLAAADRPAADALRLIVGPWGAGLVSIGMAVSITATLVGSSLSGARVPFAAARNGLFFPSIARVNPRFQTPANALVLQAVLATLILFMIGKFQALFSLAIFSEWVFYGLAASTIFVFRKRDTAPRPYSVTGYPVVPVLFILSALVLVVFSFRAEPRNSFYGTLAILAGVPVFLWFKRTASKGEI</sequence>
<feature type="transmembrane region" description="Helical" evidence="5">
    <location>
        <begin position="417"/>
        <end position="439"/>
    </location>
</feature>
<evidence type="ECO:0000256" key="5">
    <source>
        <dbReference type="SAM" id="Phobius"/>
    </source>
</evidence>
<feature type="transmembrane region" description="Helical" evidence="5">
    <location>
        <begin position="217"/>
        <end position="239"/>
    </location>
</feature>
<feature type="transmembrane region" description="Helical" evidence="5">
    <location>
        <begin position="305"/>
        <end position="326"/>
    </location>
</feature>
<feature type="transmembrane region" description="Helical" evidence="5">
    <location>
        <begin position="186"/>
        <end position="205"/>
    </location>
</feature>
<feature type="transmembrane region" description="Helical" evidence="5">
    <location>
        <begin position="33"/>
        <end position="52"/>
    </location>
</feature>
<keyword evidence="7" id="KW-1185">Reference proteome</keyword>
<dbReference type="AlphaFoldDB" id="E8UZG4"/>
<dbReference type="HOGENOM" id="CLU_007946_3_4_0"/>
<gene>
    <name evidence="6" type="ordered locus">AciPR4_2464</name>
</gene>
<dbReference type="InterPro" id="IPR002293">
    <property type="entry name" value="AA/rel_permease1"/>
</dbReference>
<dbReference type="PANTHER" id="PTHR11785">
    <property type="entry name" value="AMINO ACID TRANSPORTER"/>
    <property type="match status" value="1"/>
</dbReference>
<keyword evidence="3 5" id="KW-1133">Transmembrane helix</keyword>
<evidence type="ECO:0000256" key="3">
    <source>
        <dbReference type="ARBA" id="ARBA00022989"/>
    </source>
</evidence>
<feature type="transmembrane region" description="Helical" evidence="5">
    <location>
        <begin position="445"/>
        <end position="463"/>
    </location>
</feature>
<dbReference type="STRING" id="401053.AciPR4_2464"/>
<dbReference type="EMBL" id="CP002467">
    <property type="protein sequence ID" value="ADV83244.1"/>
    <property type="molecule type" value="Genomic_DNA"/>
</dbReference>
<evidence type="ECO:0000313" key="6">
    <source>
        <dbReference type="EMBL" id="ADV83244.1"/>
    </source>
</evidence>
<feature type="transmembrane region" description="Helical" evidence="5">
    <location>
        <begin position="64"/>
        <end position="84"/>
    </location>
</feature>
<dbReference type="PIRSF" id="PIRSF006060">
    <property type="entry name" value="AA_transporter"/>
    <property type="match status" value="1"/>
</dbReference>
<dbReference type="RefSeq" id="WP_013568977.1">
    <property type="nucleotide sequence ID" value="NC_014963.1"/>
</dbReference>
<evidence type="ECO:0000256" key="4">
    <source>
        <dbReference type="ARBA" id="ARBA00023136"/>
    </source>
</evidence>
<dbReference type="PANTHER" id="PTHR11785:SF512">
    <property type="entry name" value="SOBREMESA, ISOFORM B"/>
    <property type="match status" value="1"/>
</dbReference>
<feature type="transmembrane region" description="Helical" evidence="5">
    <location>
        <begin position="259"/>
        <end position="285"/>
    </location>
</feature>
<dbReference type="GO" id="GO:0016020">
    <property type="term" value="C:membrane"/>
    <property type="evidence" value="ECO:0007669"/>
    <property type="project" value="UniProtKB-SubCell"/>
</dbReference>
<protein>
    <submittedName>
        <fullName evidence="6">Amino acid permease-associated region</fullName>
    </submittedName>
</protein>
<dbReference type="Gene3D" id="1.20.1740.10">
    <property type="entry name" value="Amino acid/polyamine transporter I"/>
    <property type="match status" value="1"/>
</dbReference>
<dbReference type="Proteomes" id="UP000006844">
    <property type="component" value="Chromosome"/>
</dbReference>
<evidence type="ECO:0000256" key="1">
    <source>
        <dbReference type="ARBA" id="ARBA00004141"/>
    </source>
</evidence>
<feature type="transmembrane region" description="Helical" evidence="5">
    <location>
        <begin position="152"/>
        <end position="174"/>
    </location>
</feature>
<keyword evidence="2 5" id="KW-0812">Transmembrane</keyword>
<accession>E8UZG4</accession>
<dbReference type="eggNOG" id="COG0531">
    <property type="taxonomic scope" value="Bacteria"/>
</dbReference>
<proteinExistence type="predicted"/>
<reference evidence="6 7" key="1">
    <citation type="journal article" date="2012" name="Stand. Genomic Sci.">
        <title>Complete genome sequence of Terriglobus saanensis type strain SP1PR4(T), an Acidobacteria from tundra soil.</title>
        <authorList>
            <person name="Rawat S.R."/>
            <person name="Mannisto M.K."/>
            <person name="Starovoytov V."/>
            <person name="Goodwin L."/>
            <person name="Nolan M."/>
            <person name="Hauser L."/>
            <person name="Land M."/>
            <person name="Davenport K.W."/>
            <person name="Woyke T."/>
            <person name="Haggblom M.M."/>
        </authorList>
    </citation>
    <scope>NUCLEOTIDE SEQUENCE</scope>
    <source>
        <strain evidence="7">ATCC BAA-1853 / DSM 23119 / SP1PR4</strain>
    </source>
</reference>
<organism evidence="6 7">
    <name type="scientific">Terriglobus saanensis (strain ATCC BAA-1853 / DSM 23119 / SP1PR4)</name>
    <dbReference type="NCBI Taxonomy" id="401053"/>
    <lineage>
        <taxon>Bacteria</taxon>
        <taxon>Pseudomonadati</taxon>
        <taxon>Acidobacteriota</taxon>
        <taxon>Terriglobia</taxon>
        <taxon>Terriglobales</taxon>
        <taxon>Acidobacteriaceae</taxon>
        <taxon>Terriglobus</taxon>
    </lineage>
</organism>
<dbReference type="Pfam" id="PF13520">
    <property type="entry name" value="AA_permease_2"/>
    <property type="match status" value="1"/>
</dbReference>
<evidence type="ECO:0000313" key="7">
    <source>
        <dbReference type="Proteomes" id="UP000006844"/>
    </source>
</evidence>
<dbReference type="InterPro" id="IPR050598">
    <property type="entry name" value="AminoAcid_Transporter"/>
</dbReference>
<feature type="transmembrane region" description="Helical" evidence="5">
    <location>
        <begin position="127"/>
        <end position="146"/>
    </location>
</feature>
<comment type="subcellular location">
    <subcellularLocation>
        <location evidence="1">Membrane</location>
        <topology evidence="1">Multi-pass membrane protein</topology>
    </subcellularLocation>
</comment>
<feature type="transmembrane region" description="Helical" evidence="5">
    <location>
        <begin position="383"/>
        <end position="405"/>
    </location>
</feature>
<keyword evidence="4 5" id="KW-0472">Membrane</keyword>
<name>E8UZG4_TERSS</name>
<evidence type="ECO:0000256" key="2">
    <source>
        <dbReference type="ARBA" id="ARBA00022692"/>
    </source>
</evidence>